<protein>
    <recommendedName>
        <fullName evidence="11">Hydroxyethylthiazole kinase</fullName>
        <ecNumber evidence="11">2.7.1.50</ecNumber>
    </recommendedName>
    <alternativeName>
        <fullName evidence="11">4-methyl-5-beta-hydroxyethylthiazole kinase</fullName>
        <shortName evidence="11">TH kinase</shortName>
        <shortName evidence="11">Thz kinase</shortName>
    </alternativeName>
</protein>
<comment type="pathway">
    <text evidence="3 11">Cofactor biosynthesis; thiamine diphosphate biosynthesis; 4-methyl-5-(2-phosphoethyl)-thiazole from 5-(2-hydroxyethyl)-4-methylthiazole: step 1/1.</text>
</comment>
<dbReference type="NCBIfam" id="TIGR00694">
    <property type="entry name" value="thiM"/>
    <property type="match status" value="1"/>
</dbReference>
<evidence type="ECO:0000256" key="5">
    <source>
        <dbReference type="ARBA" id="ARBA00022723"/>
    </source>
</evidence>
<dbReference type="InterPro" id="IPR029056">
    <property type="entry name" value="Ribokinase-like"/>
</dbReference>
<organism evidence="12 13">
    <name type="scientific">Candidatus Segetimicrobium genomatis</name>
    <dbReference type="NCBI Taxonomy" id="2569760"/>
    <lineage>
        <taxon>Bacteria</taxon>
        <taxon>Bacillati</taxon>
        <taxon>Candidatus Sysuimicrobiota</taxon>
        <taxon>Candidatus Sysuimicrobiia</taxon>
        <taxon>Candidatus Sysuimicrobiales</taxon>
        <taxon>Candidatus Segetimicrobiaceae</taxon>
        <taxon>Candidatus Segetimicrobium</taxon>
    </lineage>
</organism>
<dbReference type="Pfam" id="PF02110">
    <property type="entry name" value="HK"/>
    <property type="match status" value="1"/>
</dbReference>
<evidence type="ECO:0000256" key="8">
    <source>
        <dbReference type="ARBA" id="ARBA00022840"/>
    </source>
</evidence>
<dbReference type="NCBIfam" id="NF006830">
    <property type="entry name" value="PRK09355.1"/>
    <property type="match status" value="1"/>
</dbReference>
<evidence type="ECO:0000313" key="12">
    <source>
        <dbReference type="EMBL" id="TMI79559.1"/>
    </source>
</evidence>
<evidence type="ECO:0000256" key="3">
    <source>
        <dbReference type="ARBA" id="ARBA00004868"/>
    </source>
</evidence>
<reference evidence="12 13" key="1">
    <citation type="journal article" date="2019" name="Nat. Microbiol.">
        <title>Mediterranean grassland soil C-N compound turnover is dependent on rainfall and depth, and is mediated by genomically divergent microorganisms.</title>
        <authorList>
            <person name="Diamond S."/>
            <person name="Andeer P.F."/>
            <person name="Li Z."/>
            <person name="Crits-Christoph A."/>
            <person name="Burstein D."/>
            <person name="Anantharaman K."/>
            <person name="Lane K.R."/>
            <person name="Thomas B.C."/>
            <person name="Pan C."/>
            <person name="Northen T.R."/>
            <person name="Banfield J.F."/>
        </authorList>
    </citation>
    <scope>NUCLEOTIDE SEQUENCE [LARGE SCALE GENOMIC DNA]</scope>
    <source>
        <strain evidence="12">NP_6</strain>
    </source>
</reference>
<gene>
    <name evidence="11 12" type="primary">thiM</name>
    <name evidence="12" type="ORF">E6H03_09980</name>
</gene>
<dbReference type="InterPro" id="IPR000417">
    <property type="entry name" value="Hyethyz_kinase"/>
</dbReference>
<accession>A0A537J7N1</accession>
<evidence type="ECO:0000256" key="11">
    <source>
        <dbReference type="HAMAP-Rule" id="MF_00228"/>
    </source>
</evidence>
<dbReference type="Gene3D" id="3.40.1190.20">
    <property type="match status" value="1"/>
</dbReference>
<keyword evidence="6 11" id="KW-0547">Nucleotide-binding</keyword>
<feature type="binding site" evidence="11">
    <location>
        <position position="58"/>
    </location>
    <ligand>
        <name>substrate</name>
    </ligand>
</feature>
<feature type="binding site" evidence="11">
    <location>
        <position position="180"/>
    </location>
    <ligand>
        <name>ATP</name>
        <dbReference type="ChEBI" id="CHEBI:30616"/>
    </ligand>
</feature>
<dbReference type="UniPathway" id="UPA00060">
    <property type="reaction ID" value="UER00139"/>
</dbReference>
<dbReference type="GO" id="GO:0009228">
    <property type="term" value="P:thiamine biosynthetic process"/>
    <property type="evidence" value="ECO:0007669"/>
    <property type="project" value="UniProtKB-KW"/>
</dbReference>
<dbReference type="PRINTS" id="PR01099">
    <property type="entry name" value="HYETHTZKNASE"/>
</dbReference>
<comment type="cofactor">
    <cofactor evidence="2 11">
        <name>Mg(2+)</name>
        <dbReference type="ChEBI" id="CHEBI:18420"/>
    </cofactor>
</comment>
<dbReference type="GO" id="GO:0009229">
    <property type="term" value="P:thiamine diphosphate biosynthetic process"/>
    <property type="evidence" value="ECO:0007669"/>
    <property type="project" value="UniProtKB-UniRule"/>
</dbReference>
<evidence type="ECO:0000256" key="4">
    <source>
        <dbReference type="ARBA" id="ARBA00022679"/>
    </source>
</evidence>
<comment type="catalytic activity">
    <reaction evidence="1 11">
        <text>5-(2-hydroxyethyl)-4-methylthiazole + ATP = 4-methyl-5-(2-phosphooxyethyl)-thiazole + ADP + H(+)</text>
        <dbReference type="Rhea" id="RHEA:24212"/>
        <dbReference type="ChEBI" id="CHEBI:15378"/>
        <dbReference type="ChEBI" id="CHEBI:17957"/>
        <dbReference type="ChEBI" id="CHEBI:30616"/>
        <dbReference type="ChEBI" id="CHEBI:58296"/>
        <dbReference type="ChEBI" id="CHEBI:456216"/>
        <dbReference type="EC" id="2.7.1.50"/>
    </reaction>
</comment>
<feature type="binding site" evidence="11">
    <location>
        <position position="134"/>
    </location>
    <ligand>
        <name>ATP</name>
        <dbReference type="ChEBI" id="CHEBI:30616"/>
    </ligand>
</feature>
<evidence type="ECO:0000256" key="1">
    <source>
        <dbReference type="ARBA" id="ARBA00001771"/>
    </source>
</evidence>
<evidence type="ECO:0000256" key="9">
    <source>
        <dbReference type="ARBA" id="ARBA00022842"/>
    </source>
</evidence>
<keyword evidence="7 11" id="KW-0418">Kinase</keyword>
<dbReference type="EC" id="2.7.1.50" evidence="11"/>
<evidence type="ECO:0000313" key="13">
    <source>
        <dbReference type="Proteomes" id="UP000318093"/>
    </source>
</evidence>
<evidence type="ECO:0000256" key="7">
    <source>
        <dbReference type="ARBA" id="ARBA00022777"/>
    </source>
</evidence>
<dbReference type="EMBL" id="VBAN01000318">
    <property type="protein sequence ID" value="TMI79559.1"/>
    <property type="molecule type" value="Genomic_DNA"/>
</dbReference>
<comment type="caution">
    <text evidence="12">The sequence shown here is derived from an EMBL/GenBank/DDBJ whole genome shotgun (WGS) entry which is preliminary data.</text>
</comment>
<dbReference type="GO" id="GO:0005524">
    <property type="term" value="F:ATP binding"/>
    <property type="evidence" value="ECO:0007669"/>
    <property type="project" value="UniProtKB-UniRule"/>
</dbReference>
<feature type="binding site" evidence="11">
    <location>
        <position position="207"/>
    </location>
    <ligand>
        <name>substrate</name>
    </ligand>
</feature>
<dbReference type="HAMAP" id="MF_00228">
    <property type="entry name" value="Thz_kinase"/>
    <property type="match status" value="1"/>
</dbReference>
<comment type="function">
    <text evidence="11">Catalyzes the phosphorylation of the hydroxyl group of 4-methyl-5-beta-hydroxyethylthiazole (THZ).</text>
</comment>
<dbReference type="GO" id="GO:0004417">
    <property type="term" value="F:hydroxyethylthiazole kinase activity"/>
    <property type="evidence" value="ECO:0007669"/>
    <property type="project" value="UniProtKB-UniRule"/>
</dbReference>
<dbReference type="CDD" id="cd01170">
    <property type="entry name" value="THZ_kinase"/>
    <property type="match status" value="1"/>
</dbReference>
<dbReference type="SUPFAM" id="SSF53613">
    <property type="entry name" value="Ribokinase-like"/>
    <property type="match status" value="1"/>
</dbReference>
<evidence type="ECO:0000256" key="2">
    <source>
        <dbReference type="ARBA" id="ARBA00001946"/>
    </source>
</evidence>
<comment type="similarity">
    <text evidence="11">Belongs to the Thz kinase family.</text>
</comment>
<keyword evidence="4 11" id="KW-0808">Transferase</keyword>
<evidence type="ECO:0000256" key="6">
    <source>
        <dbReference type="ARBA" id="ARBA00022741"/>
    </source>
</evidence>
<evidence type="ECO:0000256" key="10">
    <source>
        <dbReference type="ARBA" id="ARBA00022977"/>
    </source>
</evidence>
<name>A0A537J7N1_9BACT</name>
<dbReference type="GO" id="GO:0000287">
    <property type="term" value="F:magnesium ion binding"/>
    <property type="evidence" value="ECO:0007669"/>
    <property type="project" value="UniProtKB-UniRule"/>
</dbReference>
<sequence>MAHPHSARWPVTRISAQDVAAQLARVRLQRPLVHHITNLVTMNDVANTTIALGASPVMAHAREEVEEMAAQAAALVLNIGTLTAEAVDAMVLAGRAANARGAPVILDPVGAGATRFRSAQSRRILAEVRCRCVRGNAGEVAALAGRAGTVRGVDALGAPREIEALARGLAEQTGAVVAATGVEDVVTDGVTTVRIANGHPLLARITGSGCMATAAVAAFAAVEPDALAAAVAGLVCFEVAAEDAAERASGPGTFRAALIDALDALDGPAVLRRARMTVE</sequence>
<dbReference type="Proteomes" id="UP000318093">
    <property type="component" value="Unassembled WGS sequence"/>
</dbReference>
<keyword evidence="8 11" id="KW-0067">ATP-binding</keyword>
<keyword evidence="9 11" id="KW-0460">Magnesium</keyword>
<proteinExistence type="inferred from homology"/>
<dbReference type="AlphaFoldDB" id="A0A537J7N1"/>
<keyword evidence="5 11" id="KW-0479">Metal-binding</keyword>
<keyword evidence="10 11" id="KW-0784">Thiamine biosynthesis</keyword>
<dbReference type="PIRSF" id="PIRSF000513">
    <property type="entry name" value="Thz_kinase"/>
    <property type="match status" value="1"/>
</dbReference>